<organism evidence="7 8">
    <name type="scientific">Cohaesibacter marisflavi</name>
    <dbReference type="NCBI Taxonomy" id="655353"/>
    <lineage>
        <taxon>Bacteria</taxon>
        <taxon>Pseudomonadati</taxon>
        <taxon>Pseudomonadota</taxon>
        <taxon>Alphaproteobacteria</taxon>
        <taxon>Hyphomicrobiales</taxon>
        <taxon>Cohaesibacteraceae</taxon>
    </lineage>
</organism>
<evidence type="ECO:0000313" key="8">
    <source>
        <dbReference type="Proteomes" id="UP000199236"/>
    </source>
</evidence>
<dbReference type="InterPro" id="IPR010652">
    <property type="entry name" value="DUF1232"/>
</dbReference>
<evidence type="ECO:0000313" key="7">
    <source>
        <dbReference type="EMBL" id="SFO71106.1"/>
    </source>
</evidence>
<dbReference type="STRING" id="655353.SAMN04488056_111110"/>
<reference evidence="7 8" key="1">
    <citation type="submission" date="2016-10" db="EMBL/GenBank/DDBJ databases">
        <authorList>
            <person name="de Groot N.N."/>
        </authorList>
    </citation>
    <scope>NUCLEOTIDE SEQUENCE [LARGE SCALE GENOMIC DNA]</scope>
    <source>
        <strain evidence="7 8">CGMCC 1.9157</strain>
    </source>
</reference>
<keyword evidence="3" id="KW-1133">Transmembrane helix</keyword>
<evidence type="ECO:0000256" key="2">
    <source>
        <dbReference type="ARBA" id="ARBA00022692"/>
    </source>
</evidence>
<dbReference type="Proteomes" id="UP000199236">
    <property type="component" value="Unassembled WGS sequence"/>
</dbReference>
<sequence length="141" mass="15876">MADKHYSEDEIELLPPEKAAEDEQGHRDSSMAKKAANVRKKFWSVVRKAAKQMPIIEDVVAAYYCAFDPETPVKVRLTLIGALAYFVLPLDAIPDMIFGLGFADDIALLTYVIKTVHGNITDKHRLRAKQAMAEHDVHVER</sequence>
<evidence type="ECO:0000256" key="3">
    <source>
        <dbReference type="ARBA" id="ARBA00022989"/>
    </source>
</evidence>
<keyword evidence="8" id="KW-1185">Reference proteome</keyword>
<evidence type="ECO:0000256" key="5">
    <source>
        <dbReference type="SAM" id="MobiDB-lite"/>
    </source>
</evidence>
<gene>
    <name evidence="7" type="ORF">SAMN04488056_111110</name>
</gene>
<dbReference type="OrthoDB" id="9813247at2"/>
<accession>A0A1I5JFH1</accession>
<dbReference type="EMBL" id="FOVR01000011">
    <property type="protein sequence ID" value="SFO71106.1"/>
    <property type="molecule type" value="Genomic_DNA"/>
</dbReference>
<evidence type="ECO:0000256" key="4">
    <source>
        <dbReference type="ARBA" id="ARBA00023136"/>
    </source>
</evidence>
<feature type="domain" description="DUF1232" evidence="6">
    <location>
        <begin position="76"/>
        <end position="110"/>
    </location>
</feature>
<evidence type="ECO:0000259" key="6">
    <source>
        <dbReference type="Pfam" id="PF06803"/>
    </source>
</evidence>
<evidence type="ECO:0000256" key="1">
    <source>
        <dbReference type="ARBA" id="ARBA00004127"/>
    </source>
</evidence>
<proteinExistence type="predicted"/>
<protein>
    <submittedName>
        <fullName evidence="7">Uncharacterized membrane protein YkvA, DUF1232 family</fullName>
    </submittedName>
</protein>
<dbReference type="GO" id="GO:0012505">
    <property type="term" value="C:endomembrane system"/>
    <property type="evidence" value="ECO:0007669"/>
    <property type="project" value="UniProtKB-SubCell"/>
</dbReference>
<dbReference type="Pfam" id="PF06803">
    <property type="entry name" value="DUF1232"/>
    <property type="match status" value="1"/>
</dbReference>
<feature type="region of interest" description="Disordered" evidence="5">
    <location>
        <begin position="1"/>
        <end position="33"/>
    </location>
</feature>
<keyword evidence="4" id="KW-0472">Membrane</keyword>
<feature type="compositionally biased region" description="Basic and acidic residues" evidence="5">
    <location>
        <begin position="18"/>
        <end position="31"/>
    </location>
</feature>
<name>A0A1I5JFH1_9HYPH</name>
<dbReference type="AlphaFoldDB" id="A0A1I5JFH1"/>
<keyword evidence="2" id="KW-0812">Transmembrane</keyword>
<comment type="subcellular location">
    <subcellularLocation>
        <location evidence="1">Endomembrane system</location>
        <topology evidence="1">Multi-pass membrane protein</topology>
    </subcellularLocation>
</comment>